<dbReference type="OrthoDB" id="1869436at2759"/>
<accession>A0A2Z7CHG4</accession>
<evidence type="ECO:0000313" key="3">
    <source>
        <dbReference type="Proteomes" id="UP000250235"/>
    </source>
</evidence>
<keyword evidence="3" id="KW-1185">Reference proteome</keyword>
<reference evidence="2 3" key="1">
    <citation type="journal article" date="2015" name="Proc. Natl. Acad. Sci. U.S.A.">
        <title>The resurrection genome of Boea hygrometrica: A blueprint for survival of dehydration.</title>
        <authorList>
            <person name="Xiao L."/>
            <person name="Yang G."/>
            <person name="Zhang L."/>
            <person name="Yang X."/>
            <person name="Zhao S."/>
            <person name="Ji Z."/>
            <person name="Zhou Q."/>
            <person name="Hu M."/>
            <person name="Wang Y."/>
            <person name="Chen M."/>
            <person name="Xu Y."/>
            <person name="Jin H."/>
            <person name="Xiao X."/>
            <person name="Hu G."/>
            <person name="Bao F."/>
            <person name="Hu Y."/>
            <person name="Wan P."/>
            <person name="Li L."/>
            <person name="Deng X."/>
            <person name="Kuang T."/>
            <person name="Xiang C."/>
            <person name="Zhu J.K."/>
            <person name="Oliver M.J."/>
            <person name="He Y."/>
        </authorList>
    </citation>
    <scope>NUCLEOTIDE SEQUENCE [LARGE SCALE GENOMIC DNA]</scope>
    <source>
        <strain evidence="3">cv. XS01</strain>
    </source>
</reference>
<proteinExistence type="predicted"/>
<dbReference type="Proteomes" id="UP000250235">
    <property type="component" value="Unassembled WGS sequence"/>
</dbReference>
<name>A0A2Z7CHG4_9LAMI</name>
<evidence type="ECO:0000256" key="1">
    <source>
        <dbReference type="SAM" id="MobiDB-lite"/>
    </source>
</evidence>
<protein>
    <submittedName>
        <fullName evidence="2">Uncharacterized protein</fullName>
    </submittedName>
</protein>
<dbReference type="EMBL" id="KQ995661">
    <property type="protein sequence ID" value="KZV46472.1"/>
    <property type="molecule type" value="Genomic_DNA"/>
</dbReference>
<feature type="region of interest" description="Disordered" evidence="1">
    <location>
        <begin position="1"/>
        <end position="25"/>
    </location>
</feature>
<gene>
    <name evidence="2" type="ORF">F511_10577</name>
</gene>
<organism evidence="2 3">
    <name type="scientific">Dorcoceras hygrometricum</name>
    <dbReference type="NCBI Taxonomy" id="472368"/>
    <lineage>
        <taxon>Eukaryota</taxon>
        <taxon>Viridiplantae</taxon>
        <taxon>Streptophyta</taxon>
        <taxon>Embryophyta</taxon>
        <taxon>Tracheophyta</taxon>
        <taxon>Spermatophyta</taxon>
        <taxon>Magnoliopsida</taxon>
        <taxon>eudicotyledons</taxon>
        <taxon>Gunneridae</taxon>
        <taxon>Pentapetalae</taxon>
        <taxon>asterids</taxon>
        <taxon>lamiids</taxon>
        <taxon>Lamiales</taxon>
        <taxon>Gesneriaceae</taxon>
        <taxon>Didymocarpoideae</taxon>
        <taxon>Trichosporeae</taxon>
        <taxon>Loxocarpinae</taxon>
        <taxon>Dorcoceras</taxon>
    </lineage>
</organism>
<evidence type="ECO:0000313" key="2">
    <source>
        <dbReference type="EMBL" id="KZV46472.1"/>
    </source>
</evidence>
<dbReference type="AlphaFoldDB" id="A0A2Z7CHG4"/>
<sequence length="218" mass="24688">MRRAKLKNSDGNFPTHPGKEFQHSGNEYRVDMRHYPLIPKVMLMVVMRMVLGTRGLGINSTCIVKGESNREAREELGDRDCRRGLSRGPQPDVLKHFRERRRTWVLLCGRLYTLVSLLQAADLNIGGASPDTSPTPFDEAFVADKLCDDDDINRAIIWKKDRASKAGQFHGAELKKMVEKIKLMLLGSKEDILTKALDSQEHAGRVRVPESCHSFIVF</sequence>